<evidence type="ECO:0000313" key="3">
    <source>
        <dbReference type="EMBL" id="VDD18667.1"/>
    </source>
</evidence>
<feature type="compositionally biased region" description="Basic residues" evidence="1">
    <location>
        <begin position="60"/>
        <end position="72"/>
    </location>
</feature>
<proteinExistence type="predicted"/>
<dbReference type="EMBL" id="LR031874">
    <property type="protein sequence ID" value="VDD18667.1"/>
    <property type="molecule type" value="Genomic_DNA"/>
</dbReference>
<keyword evidence="2" id="KW-0732">Signal</keyword>
<reference evidence="3" key="1">
    <citation type="submission" date="2018-11" db="EMBL/GenBank/DDBJ databases">
        <authorList>
            <consortium name="Genoscope - CEA"/>
            <person name="William W."/>
        </authorList>
    </citation>
    <scope>NUCLEOTIDE SEQUENCE</scope>
</reference>
<accession>A0A3P6CIY3</accession>
<feature type="signal peptide" evidence="2">
    <location>
        <begin position="1"/>
        <end position="24"/>
    </location>
</feature>
<dbReference type="AlphaFoldDB" id="A0A3P6CIY3"/>
<evidence type="ECO:0000256" key="1">
    <source>
        <dbReference type="SAM" id="MobiDB-lite"/>
    </source>
</evidence>
<gene>
    <name evidence="3" type="ORF">BOLC2T06335H</name>
</gene>
<feature type="chain" id="PRO_5018108354" evidence="2">
    <location>
        <begin position="25"/>
        <end position="72"/>
    </location>
</feature>
<name>A0A3P6CIY3_BRAOL</name>
<protein>
    <submittedName>
        <fullName evidence="3">Uncharacterized protein</fullName>
    </submittedName>
</protein>
<feature type="region of interest" description="Disordered" evidence="1">
    <location>
        <begin position="51"/>
        <end position="72"/>
    </location>
</feature>
<sequence>MAKERSYVIGLLLLSLLLFLSSQSQVGVAEAKRHTLATRYSDSRCANKILKIPKPEKQRITPHSKSPKGKGP</sequence>
<organism evidence="3">
    <name type="scientific">Brassica oleracea</name>
    <name type="common">Wild cabbage</name>
    <dbReference type="NCBI Taxonomy" id="3712"/>
    <lineage>
        <taxon>Eukaryota</taxon>
        <taxon>Viridiplantae</taxon>
        <taxon>Streptophyta</taxon>
        <taxon>Embryophyta</taxon>
        <taxon>Tracheophyta</taxon>
        <taxon>Spermatophyta</taxon>
        <taxon>Magnoliopsida</taxon>
        <taxon>eudicotyledons</taxon>
        <taxon>Gunneridae</taxon>
        <taxon>Pentapetalae</taxon>
        <taxon>rosids</taxon>
        <taxon>malvids</taxon>
        <taxon>Brassicales</taxon>
        <taxon>Brassicaceae</taxon>
        <taxon>Brassiceae</taxon>
        <taxon>Brassica</taxon>
    </lineage>
</organism>
<evidence type="ECO:0000256" key="2">
    <source>
        <dbReference type="SAM" id="SignalP"/>
    </source>
</evidence>